<feature type="compositionally biased region" description="Basic and acidic residues" evidence="1">
    <location>
        <begin position="474"/>
        <end position="484"/>
    </location>
</feature>
<gene>
    <name evidence="2" type="ORF">Tco_0891135</name>
</gene>
<proteinExistence type="predicted"/>
<sequence>MVAFLEKSTGSAGFHQIIDFITRSHICYALTKKPEVCVSFIKQFWRSAEASTDDNGEGKINATIDGHSLSITEGSLRRHLKLADQDGITSIPTTEIFEQLALMGYHTDSDKLTFQKGAFSPQWRFLIHNILHCLSPKKTAWEQFSSNIAAAIICLATNRKFNFSRMIFEHMVSNISSPHKFLMYPRFIQLCLDMQRHKLQQHTRLYSVPSLSMKVFSNMKRSTKGFSGQEVALFPTMLDDTEPSTSPSPSPSPEPTPAHTQPSPTQPSPTQPSPTQPSPTQPSPTQPSPTQPGTEYHLPTPHDSPLHAVHSHGSDEGSLKLQELMNLVTTLSDRIGVLEADLLKTKKTYSSAYTKLILRVKKLESQIKIGKARRQARVVLSDDEVFEDDSSKQGRKLSDEKGQEKASTDTELFIQEVTPTEVIQNQEGSEKASDEVSTAGAKKDTANEEVPIVSTAEVDISTAGGTVTYVRRSAEKRSRQDKGKAIMFEEEPKKKSKKELEQERLSYAKAIKLEKQINKEQRAQIARDEEIARQWDEEERKRAMDEAKTTKKIDWNDPSVIRYHSLKMKPKTIAQARRNMIKYLKNQGNFKISDFKGMSYNDIRLIFEKIWDFNQNIEPMDTEHGSGKQKSPQKSPEKSPEEMKSAKKMEEDDVVKEPGAKRKKSIPRKSTRKRQRMEEDAEKEELKGLLDIIPREEVPIEVESISTKFPIVDWKTCVLTETFMYYQVFRGDGSSKNYKVLSEMLEDFDRQDVEELYRLVKEKYSASRLEGFDLMLWGDLYVLFESDEEDEIWKSQHEYNLISWRLCDFCGIHILLMENGLAIHMLTEKKYPLSQEMISKMLKKKLEVDHESSQAIELLRIDQGVGSTSGIRACALRNFDLGKMELENSHNNALAKLPMLKLGEYEMWEIRIKQYFQNQDYALWEMTVPSTTEEKICKKNDVKARNRFGGNDETKKTQKALLKQQYENFNATSSESLDSIFNRLQKLVCRLAILGVDTPPEDLNVKLLRSLPSEWDTHVVVWMNKPDFETIGLDDLYNNFKIVEQKVKRTAAANNDDKNWHF</sequence>
<feature type="region of interest" description="Disordered" evidence="1">
    <location>
        <begin position="384"/>
        <end position="411"/>
    </location>
</feature>
<reference evidence="2" key="1">
    <citation type="journal article" date="2022" name="Int. J. Mol. Sci.">
        <title>Draft Genome of Tanacetum Coccineum: Genomic Comparison of Closely Related Tanacetum-Family Plants.</title>
        <authorList>
            <person name="Yamashiro T."/>
            <person name="Shiraishi A."/>
            <person name="Nakayama K."/>
            <person name="Satake H."/>
        </authorList>
    </citation>
    <scope>NUCLEOTIDE SEQUENCE</scope>
</reference>
<feature type="region of interest" description="Disordered" evidence="1">
    <location>
        <begin position="618"/>
        <end position="681"/>
    </location>
</feature>
<comment type="caution">
    <text evidence="2">The sequence shown here is derived from an EMBL/GenBank/DDBJ whole genome shotgun (WGS) entry which is preliminary data.</text>
</comment>
<feature type="region of interest" description="Disordered" evidence="1">
    <location>
        <begin position="423"/>
        <end position="444"/>
    </location>
</feature>
<evidence type="ECO:0000256" key="1">
    <source>
        <dbReference type="SAM" id="MobiDB-lite"/>
    </source>
</evidence>
<feature type="compositionally biased region" description="Basic residues" evidence="1">
    <location>
        <begin position="661"/>
        <end position="675"/>
    </location>
</feature>
<feature type="compositionally biased region" description="Pro residues" evidence="1">
    <location>
        <begin position="264"/>
        <end position="290"/>
    </location>
</feature>
<dbReference type="Proteomes" id="UP001151760">
    <property type="component" value="Unassembled WGS sequence"/>
</dbReference>
<reference evidence="2" key="2">
    <citation type="submission" date="2022-01" db="EMBL/GenBank/DDBJ databases">
        <authorList>
            <person name="Yamashiro T."/>
            <person name="Shiraishi A."/>
            <person name="Satake H."/>
            <person name="Nakayama K."/>
        </authorList>
    </citation>
    <scope>NUCLEOTIDE SEQUENCE</scope>
</reference>
<evidence type="ECO:0008006" key="4">
    <source>
        <dbReference type="Google" id="ProtNLM"/>
    </source>
</evidence>
<evidence type="ECO:0000313" key="3">
    <source>
        <dbReference type="Proteomes" id="UP001151760"/>
    </source>
</evidence>
<feature type="compositionally biased region" description="Basic and acidic residues" evidence="1">
    <location>
        <begin position="389"/>
        <end position="408"/>
    </location>
</feature>
<feature type="region of interest" description="Disordered" evidence="1">
    <location>
        <begin position="238"/>
        <end position="317"/>
    </location>
</feature>
<protein>
    <recommendedName>
        <fullName evidence="4">Synaptobrevin, longin-like domain protein</fullName>
    </recommendedName>
</protein>
<name>A0ABQ5C5F9_9ASTR</name>
<accession>A0ABQ5C5F9</accession>
<keyword evidence="3" id="KW-1185">Reference proteome</keyword>
<dbReference type="EMBL" id="BQNB010013869">
    <property type="protein sequence ID" value="GJT21198.1"/>
    <property type="molecule type" value="Genomic_DNA"/>
</dbReference>
<feature type="region of interest" description="Disordered" evidence="1">
    <location>
        <begin position="474"/>
        <end position="500"/>
    </location>
</feature>
<feature type="compositionally biased region" description="Basic and acidic residues" evidence="1">
    <location>
        <begin position="635"/>
        <end position="660"/>
    </location>
</feature>
<feature type="compositionally biased region" description="Pro residues" evidence="1">
    <location>
        <begin position="246"/>
        <end position="256"/>
    </location>
</feature>
<organism evidence="2 3">
    <name type="scientific">Tanacetum coccineum</name>
    <dbReference type="NCBI Taxonomy" id="301880"/>
    <lineage>
        <taxon>Eukaryota</taxon>
        <taxon>Viridiplantae</taxon>
        <taxon>Streptophyta</taxon>
        <taxon>Embryophyta</taxon>
        <taxon>Tracheophyta</taxon>
        <taxon>Spermatophyta</taxon>
        <taxon>Magnoliopsida</taxon>
        <taxon>eudicotyledons</taxon>
        <taxon>Gunneridae</taxon>
        <taxon>Pentapetalae</taxon>
        <taxon>asterids</taxon>
        <taxon>campanulids</taxon>
        <taxon>Asterales</taxon>
        <taxon>Asteraceae</taxon>
        <taxon>Asteroideae</taxon>
        <taxon>Anthemideae</taxon>
        <taxon>Anthemidinae</taxon>
        <taxon>Tanacetum</taxon>
    </lineage>
</organism>
<dbReference type="Pfam" id="PF14223">
    <property type="entry name" value="Retrotran_gag_2"/>
    <property type="match status" value="1"/>
</dbReference>
<feature type="compositionally biased region" description="Basic and acidic residues" evidence="1">
    <location>
        <begin position="490"/>
        <end position="500"/>
    </location>
</feature>
<evidence type="ECO:0000313" key="2">
    <source>
        <dbReference type="EMBL" id="GJT21198.1"/>
    </source>
</evidence>